<dbReference type="Proteomes" id="UP000460157">
    <property type="component" value="Unassembled WGS sequence"/>
</dbReference>
<feature type="region of interest" description="Disordered" evidence="1">
    <location>
        <begin position="22"/>
        <end position="46"/>
    </location>
</feature>
<proteinExistence type="predicted"/>
<protein>
    <recommendedName>
        <fullName evidence="5">DUF2092 domain-containing protein</fullName>
    </recommendedName>
</protein>
<feature type="chain" id="PRO_5038400515" description="DUF2092 domain-containing protein" evidence="2">
    <location>
        <begin position="18"/>
        <end position="288"/>
    </location>
</feature>
<dbReference type="PROSITE" id="PS51257">
    <property type="entry name" value="PROKAR_LIPOPROTEIN"/>
    <property type="match status" value="1"/>
</dbReference>
<name>A0A7K1UHF2_9MICC</name>
<dbReference type="EMBL" id="WRPM01000038">
    <property type="protein sequence ID" value="MVT25903.1"/>
    <property type="molecule type" value="Genomic_DNA"/>
</dbReference>
<dbReference type="RefSeq" id="WP_157322298.1">
    <property type="nucleotide sequence ID" value="NZ_BMFX01000001.1"/>
</dbReference>
<evidence type="ECO:0000256" key="2">
    <source>
        <dbReference type="SAM" id="SignalP"/>
    </source>
</evidence>
<accession>A0A7K1UHF2</accession>
<dbReference type="OrthoDB" id="4965051at2"/>
<comment type="caution">
    <text evidence="3">The sequence shown here is derived from an EMBL/GenBank/DDBJ whole genome shotgun (WGS) entry which is preliminary data.</text>
</comment>
<gene>
    <name evidence="3" type="ORF">GNZ21_05940</name>
</gene>
<dbReference type="AlphaFoldDB" id="A0A7K1UHF2"/>
<feature type="region of interest" description="Disordered" evidence="1">
    <location>
        <begin position="267"/>
        <end position="288"/>
    </location>
</feature>
<evidence type="ECO:0000313" key="3">
    <source>
        <dbReference type="EMBL" id="MVT25903.1"/>
    </source>
</evidence>
<organism evidence="3 4">
    <name type="scientific">Nesterenkonia alkaliphila</name>
    <dbReference type="NCBI Taxonomy" id="1463631"/>
    <lineage>
        <taxon>Bacteria</taxon>
        <taxon>Bacillati</taxon>
        <taxon>Actinomycetota</taxon>
        <taxon>Actinomycetes</taxon>
        <taxon>Micrococcales</taxon>
        <taxon>Micrococcaceae</taxon>
        <taxon>Nesterenkonia</taxon>
    </lineage>
</organism>
<reference evidence="3 4" key="1">
    <citation type="submission" date="2019-12" db="EMBL/GenBank/DDBJ databases">
        <title>Nesterenkonia muleiensis sp. nov., a novel actinobacterium isolated from sap of Populus euphratica.</title>
        <authorList>
            <person name="Wang R."/>
        </authorList>
    </citation>
    <scope>NUCLEOTIDE SEQUENCE [LARGE SCALE GENOMIC DNA]</scope>
    <source>
        <strain evidence="3 4">F10</strain>
    </source>
</reference>
<keyword evidence="4" id="KW-1185">Reference proteome</keyword>
<evidence type="ECO:0000256" key="1">
    <source>
        <dbReference type="SAM" id="MobiDB-lite"/>
    </source>
</evidence>
<evidence type="ECO:0008006" key="5">
    <source>
        <dbReference type="Google" id="ProtNLM"/>
    </source>
</evidence>
<feature type="compositionally biased region" description="Acidic residues" evidence="1">
    <location>
        <begin position="272"/>
        <end position="288"/>
    </location>
</feature>
<evidence type="ECO:0000313" key="4">
    <source>
        <dbReference type="Proteomes" id="UP000460157"/>
    </source>
</evidence>
<keyword evidence="2" id="KW-0732">Signal</keyword>
<feature type="signal peptide" evidence="2">
    <location>
        <begin position="1"/>
        <end position="17"/>
    </location>
</feature>
<sequence>MRRVTFPIAAAAALSLAACGNPFDYTGETPAQPDPDRDSPQAEEIPAFGEIREEVFTSMLAAESVTITGDVEAGDAELDEQFEGLDDDTTGRLAISGALDGTDSEMSFSSGGSSFTQRAVDGQEYFHGEDFAALLVSELDDEVAELVDQEFMEETIGDSWVLFEDAEGAVFSAEEFITTWQNELTGEDVDAMQAESGQRDGQEVWIYTADGGASEFIVAAEGEPYLLSITDEDSHFEFTEWNASPAPEVPENVITLDEIVLAIAAEQGWNPEDLDLDNDEDTEDDTDD</sequence>